<dbReference type="RefSeq" id="WP_316897016.1">
    <property type="nucleotide sequence ID" value="NZ_CAUDKV010000019.1"/>
</dbReference>
<evidence type="ECO:0000313" key="2">
    <source>
        <dbReference type="Proteomes" id="UP001190452"/>
    </source>
</evidence>
<proteinExistence type="predicted"/>
<name>A0ABN9KDK1_9RALS</name>
<dbReference type="Proteomes" id="UP001190452">
    <property type="component" value="Unassembled WGS sequence"/>
</dbReference>
<protein>
    <submittedName>
        <fullName evidence="1">Uncharacterized protein</fullName>
    </submittedName>
</protein>
<comment type="caution">
    <text evidence="1">The sequence shown here is derived from an EMBL/GenBank/DDBJ whole genome shotgun (WGS) entry which is preliminary data.</text>
</comment>
<accession>A0ABN9KDK1</accession>
<evidence type="ECO:0000313" key="1">
    <source>
        <dbReference type="EMBL" id="CAJ0888295.1"/>
    </source>
</evidence>
<organism evidence="1 2">
    <name type="scientific">Ralstonia mannitolilytica</name>
    <dbReference type="NCBI Taxonomy" id="105219"/>
    <lineage>
        <taxon>Bacteria</taxon>
        <taxon>Pseudomonadati</taxon>
        <taxon>Pseudomonadota</taxon>
        <taxon>Betaproteobacteria</taxon>
        <taxon>Burkholderiales</taxon>
        <taxon>Burkholderiaceae</taxon>
        <taxon>Ralstonia</taxon>
    </lineage>
</organism>
<reference evidence="1 2" key="1">
    <citation type="submission" date="2023-07" db="EMBL/GenBank/DDBJ databases">
        <authorList>
            <person name="Peeters C."/>
        </authorList>
    </citation>
    <scope>NUCLEOTIDE SEQUENCE [LARGE SCALE GENOMIC DNA]</scope>
    <source>
        <strain evidence="1 2">R-77569</strain>
    </source>
</reference>
<sequence length="71" mass="7865">MSKPLIVTIDHVRAVGLCVNGTRTWFARHGLDFRAFLCDGCDAETLLATGDAMALRVVEHARHRSSQREQG</sequence>
<dbReference type="EMBL" id="CAUDKV010000019">
    <property type="protein sequence ID" value="CAJ0888295.1"/>
    <property type="molecule type" value="Genomic_DNA"/>
</dbReference>
<keyword evidence="2" id="KW-1185">Reference proteome</keyword>
<gene>
    <name evidence="1" type="ORF">R77569_03876</name>
</gene>